<sequence>MSNVNNKTSTYVTQNPTSSHVSPSTLAAANTSKYPNTDKQKQKQLLPPATKRTYTFVELLALRFSPMCREIECKFAPDALYMDILSSQMDPEELEYNWRSAQGDIIENEYFVVPGRHLRTNDEMMELGNLGFVNEFIRAHNRWIALLETRGSMKGRDDEFKKENVFSCKKEEWVNDHMKKTSHEDGCVAIQVYKQQIQANNQN</sequence>
<gene>
    <name evidence="2" type="ORF">ALEPTO_LOCUS5629</name>
</gene>
<feature type="region of interest" description="Disordered" evidence="1">
    <location>
        <begin position="1"/>
        <end position="47"/>
    </location>
</feature>
<evidence type="ECO:0000313" key="3">
    <source>
        <dbReference type="Proteomes" id="UP000789508"/>
    </source>
</evidence>
<proteinExistence type="predicted"/>
<keyword evidence="3" id="KW-1185">Reference proteome</keyword>
<feature type="compositionally biased region" description="Polar residues" evidence="1">
    <location>
        <begin position="1"/>
        <end position="35"/>
    </location>
</feature>
<evidence type="ECO:0000256" key="1">
    <source>
        <dbReference type="SAM" id="MobiDB-lite"/>
    </source>
</evidence>
<reference evidence="2" key="1">
    <citation type="submission" date="2021-06" db="EMBL/GenBank/DDBJ databases">
        <authorList>
            <person name="Kallberg Y."/>
            <person name="Tangrot J."/>
            <person name="Rosling A."/>
        </authorList>
    </citation>
    <scope>NUCLEOTIDE SEQUENCE</scope>
    <source>
        <strain evidence="2">FL130A</strain>
    </source>
</reference>
<accession>A0A9N9FN29</accession>
<protein>
    <submittedName>
        <fullName evidence="2">3751_t:CDS:1</fullName>
    </submittedName>
</protein>
<evidence type="ECO:0000313" key="2">
    <source>
        <dbReference type="EMBL" id="CAG8545701.1"/>
    </source>
</evidence>
<organism evidence="2 3">
    <name type="scientific">Ambispora leptoticha</name>
    <dbReference type="NCBI Taxonomy" id="144679"/>
    <lineage>
        <taxon>Eukaryota</taxon>
        <taxon>Fungi</taxon>
        <taxon>Fungi incertae sedis</taxon>
        <taxon>Mucoromycota</taxon>
        <taxon>Glomeromycotina</taxon>
        <taxon>Glomeromycetes</taxon>
        <taxon>Archaeosporales</taxon>
        <taxon>Ambisporaceae</taxon>
        <taxon>Ambispora</taxon>
    </lineage>
</organism>
<dbReference type="Proteomes" id="UP000789508">
    <property type="component" value="Unassembled WGS sequence"/>
</dbReference>
<dbReference type="OrthoDB" id="2408542at2759"/>
<dbReference type="AlphaFoldDB" id="A0A9N9FN29"/>
<name>A0A9N9FN29_9GLOM</name>
<comment type="caution">
    <text evidence="2">The sequence shown here is derived from an EMBL/GenBank/DDBJ whole genome shotgun (WGS) entry which is preliminary data.</text>
</comment>
<dbReference type="EMBL" id="CAJVPS010001637">
    <property type="protein sequence ID" value="CAG8545701.1"/>
    <property type="molecule type" value="Genomic_DNA"/>
</dbReference>